<dbReference type="CDD" id="cd03230">
    <property type="entry name" value="ABC_DR_subfamily_A"/>
    <property type="match status" value="1"/>
</dbReference>
<accession>A0A6N4A787</accession>
<dbReference type="Pfam" id="PF00005">
    <property type="entry name" value="ABC_tran"/>
    <property type="match status" value="1"/>
</dbReference>
<dbReference type="AlphaFoldDB" id="A0A6N4A787"/>
<evidence type="ECO:0000259" key="3">
    <source>
        <dbReference type="PROSITE" id="PS50893"/>
    </source>
</evidence>
<dbReference type="InterPro" id="IPR003439">
    <property type="entry name" value="ABC_transporter-like_ATP-bd"/>
</dbReference>
<feature type="domain" description="ABC transporter" evidence="3">
    <location>
        <begin position="5"/>
        <end position="232"/>
    </location>
</feature>
<gene>
    <name evidence="4" type="ORF">ATX59_03515</name>
</gene>
<dbReference type="PROSITE" id="PS00211">
    <property type="entry name" value="ABC_TRANSPORTER_1"/>
    <property type="match status" value="1"/>
</dbReference>
<dbReference type="GO" id="GO:0016740">
    <property type="term" value="F:transferase activity"/>
    <property type="evidence" value="ECO:0007669"/>
    <property type="project" value="UniProtKB-KW"/>
</dbReference>
<comment type="caution">
    <text evidence="4">The sequence shown here is derived from an EMBL/GenBank/DDBJ whole genome shotgun (WGS) entry which is preliminary data.</text>
</comment>
<dbReference type="Proteomes" id="UP000181728">
    <property type="component" value="Unassembled WGS sequence"/>
</dbReference>
<dbReference type="PANTHER" id="PTHR43038">
    <property type="entry name" value="ATP-BINDING CASSETTE, SUB-FAMILY H, MEMBER 1"/>
    <property type="match status" value="1"/>
</dbReference>
<dbReference type="SMART" id="SM00382">
    <property type="entry name" value="AAA"/>
    <property type="match status" value="1"/>
</dbReference>
<protein>
    <submittedName>
        <fullName evidence="4">Glycosyl transferase family 2</fullName>
    </submittedName>
</protein>
<organism evidence="4 5">
    <name type="scientific">Oenococcus oeni</name>
    <name type="common">Leuconostoc oenos</name>
    <dbReference type="NCBI Taxonomy" id="1247"/>
    <lineage>
        <taxon>Bacteria</taxon>
        <taxon>Bacillati</taxon>
        <taxon>Bacillota</taxon>
        <taxon>Bacilli</taxon>
        <taxon>Lactobacillales</taxon>
        <taxon>Lactobacillaceae</taxon>
        <taxon>Oenococcus</taxon>
    </lineage>
</organism>
<dbReference type="RefSeq" id="WP_071419747.1">
    <property type="nucleotide sequence ID" value="NZ_MLLI01000089.1"/>
</dbReference>
<evidence type="ECO:0000256" key="2">
    <source>
        <dbReference type="ARBA" id="ARBA00022840"/>
    </source>
</evidence>
<dbReference type="InterPro" id="IPR027417">
    <property type="entry name" value="P-loop_NTPase"/>
</dbReference>
<sequence>MTNVITLEKVSKSFGHNLVLKNITLQIKSGQLIGLIGPSGTGKTTMIAAILGMIKLDSGKITVLDKNMPNRQVLGKIGYMAQSDALYTTLTGRENLSFFAGLMKQPGEILKNQIKRVSEIVDLQNSLDIRVSNYSGGMKRRLSLAIALLANSPIILLDEPTVGIDPELRVQVWSELRKLHKSGKTIIVTTHVMGEVEHVDRVLMLRNGRIIADDLPQKLESDYKVDSIEKVFIKAGEKNAHSSDL</sequence>
<dbReference type="EMBL" id="MLOK01000031">
    <property type="protein sequence ID" value="OIM21534.1"/>
    <property type="molecule type" value="Genomic_DNA"/>
</dbReference>
<evidence type="ECO:0000313" key="4">
    <source>
        <dbReference type="EMBL" id="OIM21534.1"/>
    </source>
</evidence>
<keyword evidence="4" id="KW-0808">Transferase</keyword>
<dbReference type="GO" id="GO:0005524">
    <property type="term" value="F:ATP binding"/>
    <property type="evidence" value="ECO:0007669"/>
    <property type="project" value="UniProtKB-KW"/>
</dbReference>
<keyword evidence="1" id="KW-0547">Nucleotide-binding</keyword>
<dbReference type="Gene3D" id="3.40.50.300">
    <property type="entry name" value="P-loop containing nucleotide triphosphate hydrolases"/>
    <property type="match status" value="1"/>
</dbReference>
<dbReference type="PANTHER" id="PTHR43038:SF3">
    <property type="entry name" value="ABC TRANSPORTER G FAMILY MEMBER 20 ISOFORM X1"/>
    <property type="match status" value="1"/>
</dbReference>
<dbReference type="GO" id="GO:0016887">
    <property type="term" value="F:ATP hydrolysis activity"/>
    <property type="evidence" value="ECO:0007669"/>
    <property type="project" value="InterPro"/>
</dbReference>
<keyword evidence="2" id="KW-0067">ATP-binding</keyword>
<evidence type="ECO:0000313" key="5">
    <source>
        <dbReference type="Proteomes" id="UP000181728"/>
    </source>
</evidence>
<dbReference type="InterPro" id="IPR017871">
    <property type="entry name" value="ABC_transporter-like_CS"/>
</dbReference>
<evidence type="ECO:0000256" key="1">
    <source>
        <dbReference type="ARBA" id="ARBA00022741"/>
    </source>
</evidence>
<dbReference type="SUPFAM" id="SSF52540">
    <property type="entry name" value="P-loop containing nucleoside triphosphate hydrolases"/>
    <property type="match status" value="1"/>
</dbReference>
<proteinExistence type="predicted"/>
<dbReference type="InterPro" id="IPR003593">
    <property type="entry name" value="AAA+_ATPase"/>
</dbReference>
<name>A0A6N4A787_OENOE</name>
<dbReference type="PROSITE" id="PS50893">
    <property type="entry name" value="ABC_TRANSPORTER_2"/>
    <property type="match status" value="1"/>
</dbReference>
<reference evidence="4 5" key="1">
    <citation type="journal article" date="2016" name="BMC Genomics">
        <title>Consensus pan-genome assembly of the specialised wine bacterium Oenococcus oeni.</title>
        <authorList>
            <person name="Sternes P.R."/>
            <person name="Borneman A.R."/>
        </authorList>
    </citation>
    <scope>NUCLEOTIDE SEQUENCE [LARGE SCALE GENOMIC DNA]</scope>
    <source>
        <strain evidence="4 5">AWRIB661</strain>
    </source>
</reference>